<dbReference type="Gene3D" id="3.90.400.10">
    <property type="entry name" value="Oligo-1,6-glucosidase, Domain 2"/>
    <property type="match status" value="1"/>
</dbReference>
<keyword evidence="2" id="KW-1133">Transmembrane helix</keyword>
<feature type="compositionally biased region" description="Basic and acidic residues" evidence="1">
    <location>
        <begin position="14"/>
        <end position="25"/>
    </location>
</feature>
<dbReference type="PANTHER" id="PTHR10357:SF179">
    <property type="entry name" value="NEUTRAL AND BASIC AMINO ACID TRANSPORT PROTEIN RBAT"/>
    <property type="match status" value="1"/>
</dbReference>
<dbReference type="Gene3D" id="2.60.40.1180">
    <property type="entry name" value="Golgi alpha-mannosidase II"/>
    <property type="match status" value="1"/>
</dbReference>
<keyword evidence="2" id="KW-0812">Transmembrane</keyword>
<sequence length="652" mass="74647">MTDPADLHDEEDSEKTKFDLSDDQNKTTTTVNLDPDESSARLIINGGSGKGDYDDTKTKIVDGTASSDGEVSFNGLGKDEVLKYANDPFWVRLRWILFILFWVGWIAMLVTAITIIVLAPRCPPRPDLKWYNTEIVYQVAPQSFKDSDGDGYGDFKGLTEKMSYITDNLGAKAIWLNSIYKNDGRDGGLGIIDHKDIDPKFGVSLDDFKDWLKKMRKEGKKIILDLIPNQTSKNHTWFLESKKGVQKYKDYYVWSNKTDAPNWESYYGEPAWKKDTERNEWYLHQFGADHPDLNLQNEDVREEIKGIMKFWFDAGVSGFHIQGLEYLVEDADLRDEDDQKLMSRNNRGSLEFLEELRVVADQYSDKPGRERLLFGSVLMANKNQTLEYWGTAEKKRLHIVVPVMEKLKEPCNAACAKTLIDELIDNNTQQWLGLQLSNEYVTRVASRMDSSGELYKSRLMVAHALQLLLPGTVFNYYGDEFGQRESIPDGSINMNGRETHVSPMQWNTQENAGFTDGPKPWNNVGPNYKEDNVQVAEAHNANTPLDEFISLSKLRTKESFQWGKTKVVSPNDELLLFTRRATRFSYFLTIINFSNNKTYVAPHNLEEMGVKAEGKVVYHSKDMKLDEKISFQDKGLQLNPYNIVVVEYASDE</sequence>
<evidence type="ECO:0000313" key="5">
    <source>
        <dbReference type="Proteomes" id="UP001497497"/>
    </source>
</evidence>
<dbReference type="SUPFAM" id="SSF51445">
    <property type="entry name" value="(Trans)glycosidases"/>
    <property type="match status" value="1"/>
</dbReference>
<dbReference type="Pfam" id="PF16028">
    <property type="entry name" value="SLC3A2_N"/>
    <property type="match status" value="1"/>
</dbReference>
<evidence type="ECO:0000313" key="4">
    <source>
        <dbReference type="EMBL" id="CAL1527579.1"/>
    </source>
</evidence>
<dbReference type="PANTHER" id="PTHR10357">
    <property type="entry name" value="ALPHA-AMYLASE FAMILY MEMBER"/>
    <property type="match status" value="1"/>
</dbReference>
<evidence type="ECO:0000256" key="2">
    <source>
        <dbReference type="SAM" id="Phobius"/>
    </source>
</evidence>
<dbReference type="InterPro" id="IPR017853">
    <property type="entry name" value="GH"/>
</dbReference>
<dbReference type="InterPro" id="IPR031984">
    <property type="entry name" value="SLC3A2_N"/>
</dbReference>
<organism evidence="4 5">
    <name type="scientific">Lymnaea stagnalis</name>
    <name type="common">Great pond snail</name>
    <name type="synonym">Helix stagnalis</name>
    <dbReference type="NCBI Taxonomy" id="6523"/>
    <lineage>
        <taxon>Eukaryota</taxon>
        <taxon>Metazoa</taxon>
        <taxon>Spiralia</taxon>
        <taxon>Lophotrochozoa</taxon>
        <taxon>Mollusca</taxon>
        <taxon>Gastropoda</taxon>
        <taxon>Heterobranchia</taxon>
        <taxon>Euthyneura</taxon>
        <taxon>Panpulmonata</taxon>
        <taxon>Hygrophila</taxon>
        <taxon>Lymnaeoidea</taxon>
        <taxon>Lymnaeidae</taxon>
        <taxon>Lymnaea</taxon>
    </lineage>
</organism>
<dbReference type="InterPro" id="IPR013780">
    <property type="entry name" value="Glyco_hydro_b"/>
</dbReference>
<dbReference type="InterPro" id="IPR006047">
    <property type="entry name" value="GH13_cat_dom"/>
</dbReference>
<gene>
    <name evidence="4" type="ORF">GSLYS_00001749001</name>
</gene>
<dbReference type="AlphaFoldDB" id="A0AAV2H452"/>
<comment type="caution">
    <text evidence="4">The sequence shown here is derived from an EMBL/GenBank/DDBJ whole genome shotgun (WGS) entry which is preliminary data.</text>
</comment>
<dbReference type="Gene3D" id="3.20.20.80">
    <property type="entry name" value="Glycosidases"/>
    <property type="match status" value="1"/>
</dbReference>
<reference evidence="4 5" key="1">
    <citation type="submission" date="2024-04" db="EMBL/GenBank/DDBJ databases">
        <authorList>
            <consortium name="Genoscope - CEA"/>
            <person name="William W."/>
        </authorList>
    </citation>
    <scope>NUCLEOTIDE SEQUENCE [LARGE SCALE GENOMIC DNA]</scope>
</reference>
<protein>
    <recommendedName>
        <fullName evidence="3">Glycosyl hydrolase family 13 catalytic domain-containing protein</fullName>
    </recommendedName>
</protein>
<name>A0AAV2H452_LYMST</name>
<dbReference type="InterPro" id="IPR045857">
    <property type="entry name" value="O16G_dom_2"/>
</dbReference>
<evidence type="ECO:0000259" key="3">
    <source>
        <dbReference type="SMART" id="SM00642"/>
    </source>
</evidence>
<keyword evidence="5" id="KW-1185">Reference proteome</keyword>
<dbReference type="EMBL" id="CAXITT010000019">
    <property type="protein sequence ID" value="CAL1527579.1"/>
    <property type="molecule type" value="Genomic_DNA"/>
</dbReference>
<dbReference type="Pfam" id="PF00128">
    <property type="entry name" value="Alpha-amylase"/>
    <property type="match status" value="1"/>
</dbReference>
<proteinExistence type="predicted"/>
<feature type="region of interest" description="Disordered" evidence="1">
    <location>
        <begin position="1"/>
        <end position="34"/>
    </location>
</feature>
<accession>A0AAV2H452</accession>
<dbReference type="Proteomes" id="UP001497497">
    <property type="component" value="Unassembled WGS sequence"/>
</dbReference>
<feature type="domain" description="Glycosyl hydrolase family 13 catalytic" evidence="3">
    <location>
        <begin position="138"/>
        <end position="555"/>
    </location>
</feature>
<dbReference type="GO" id="GO:0005975">
    <property type="term" value="P:carbohydrate metabolic process"/>
    <property type="evidence" value="ECO:0007669"/>
    <property type="project" value="InterPro"/>
</dbReference>
<evidence type="ECO:0000256" key="1">
    <source>
        <dbReference type="SAM" id="MobiDB-lite"/>
    </source>
</evidence>
<dbReference type="SMART" id="SM00642">
    <property type="entry name" value="Aamy"/>
    <property type="match status" value="1"/>
</dbReference>
<keyword evidence="2" id="KW-0472">Membrane</keyword>
<feature type="transmembrane region" description="Helical" evidence="2">
    <location>
        <begin position="95"/>
        <end position="119"/>
    </location>
</feature>